<feature type="chain" id="PRO_5034866832" evidence="1">
    <location>
        <begin position="23"/>
        <end position="239"/>
    </location>
</feature>
<gene>
    <name evidence="2" type="ORF">GQ607_012305</name>
</gene>
<reference evidence="2 3" key="1">
    <citation type="submission" date="2019-12" db="EMBL/GenBank/DDBJ databases">
        <title>A genome sequence resource for the geographically widespread anthracnose pathogen Colletotrichum asianum.</title>
        <authorList>
            <person name="Meng Y."/>
        </authorList>
    </citation>
    <scope>NUCLEOTIDE SEQUENCE [LARGE SCALE GENOMIC DNA]</scope>
    <source>
        <strain evidence="2 3">ICMP 18580</strain>
    </source>
</reference>
<dbReference type="OrthoDB" id="4833746at2759"/>
<dbReference type="Proteomes" id="UP000434172">
    <property type="component" value="Unassembled WGS sequence"/>
</dbReference>
<name>A0A8H3W5T8_9PEZI</name>
<dbReference type="AlphaFoldDB" id="A0A8H3W5T8"/>
<keyword evidence="3" id="KW-1185">Reference proteome</keyword>
<protein>
    <submittedName>
        <fullName evidence="2">Alpha-glucanase</fullName>
    </submittedName>
</protein>
<evidence type="ECO:0000313" key="3">
    <source>
        <dbReference type="Proteomes" id="UP000434172"/>
    </source>
</evidence>
<sequence>MQLRIIIFLFIASFLAAKAVWADDRHNELNVNKRLDCFREPQCHRLREYTCKLGYTYVGFDRHTCNHDEGLPICCNTHTVERFGKNEKGENRRCEWTGVPDNCSGAGNTGEVVLFKSGIGGWPSEWHAAQDVRQCRTGYKYFSCPLPEWEALATGCRWTDCKGACGQDEIEVAHANDVDYKCPHQAVAKGVKYCCKKEKPPLSNCHWVGQGHCDDITCNPDEITAKRSLVGDGLSVTVS</sequence>
<proteinExistence type="predicted"/>
<comment type="caution">
    <text evidence="2">The sequence shown here is derived from an EMBL/GenBank/DDBJ whole genome shotgun (WGS) entry which is preliminary data.</text>
</comment>
<dbReference type="EMBL" id="WOWK01000082">
    <property type="protein sequence ID" value="KAF0320549.1"/>
    <property type="molecule type" value="Genomic_DNA"/>
</dbReference>
<evidence type="ECO:0000313" key="2">
    <source>
        <dbReference type="EMBL" id="KAF0320549.1"/>
    </source>
</evidence>
<feature type="signal peptide" evidence="1">
    <location>
        <begin position="1"/>
        <end position="22"/>
    </location>
</feature>
<keyword evidence="1" id="KW-0732">Signal</keyword>
<evidence type="ECO:0000256" key="1">
    <source>
        <dbReference type="SAM" id="SignalP"/>
    </source>
</evidence>
<accession>A0A8H3W5T8</accession>
<organism evidence="2 3">
    <name type="scientific">Colletotrichum asianum</name>
    <dbReference type="NCBI Taxonomy" id="702518"/>
    <lineage>
        <taxon>Eukaryota</taxon>
        <taxon>Fungi</taxon>
        <taxon>Dikarya</taxon>
        <taxon>Ascomycota</taxon>
        <taxon>Pezizomycotina</taxon>
        <taxon>Sordariomycetes</taxon>
        <taxon>Hypocreomycetidae</taxon>
        <taxon>Glomerellales</taxon>
        <taxon>Glomerellaceae</taxon>
        <taxon>Colletotrichum</taxon>
        <taxon>Colletotrichum gloeosporioides species complex</taxon>
    </lineage>
</organism>